<accession>A0ABX5L9U5</accession>
<organism evidence="1 2">
    <name type="scientific">Rathayibacter iranicus NCPPB 2253 = VKM Ac-1602</name>
    <dbReference type="NCBI Taxonomy" id="1328868"/>
    <lineage>
        <taxon>Bacteria</taxon>
        <taxon>Bacillati</taxon>
        <taxon>Actinomycetota</taxon>
        <taxon>Actinomycetes</taxon>
        <taxon>Micrococcales</taxon>
        <taxon>Microbacteriaceae</taxon>
        <taxon>Rathayibacter</taxon>
    </lineage>
</organism>
<keyword evidence="2" id="KW-1185">Reference proteome</keyword>
<comment type="caution">
    <text evidence="1">The sequence shown here is derived from an EMBL/GenBank/DDBJ whole genome shotgun (WGS) entry which is preliminary data.</text>
</comment>
<dbReference type="Proteomes" id="UP000245674">
    <property type="component" value="Unassembled WGS sequence"/>
</dbReference>
<dbReference type="EMBL" id="QGDV01000016">
    <property type="protein sequence ID" value="PWJ61537.1"/>
    <property type="molecule type" value="Genomic_DNA"/>
</dbReference>
<protein>
    <submittedName>
        <fullName evidence="1">Uncharacterized protein</fullName>
    </submittedName>
</protein>
<evidence type="ECO:0000313" key="2">
    <source>
        <dbReference type="Proteomes" id="UP000245674"/>
    </source>
</evidence>
<sequence>MVRRTRMPWLVLTSDGPGSCAHGRFLHTRCSQGWFFFHRQQVVSAGRDDVCCGIALGVHRVRGDDNTLQGEAVQQLAQHRDLLAFRGRLNLPEHRL</sequence>
<name>A0ABX5L9U5_9MICO</name>
<reference evidence="1 2" key="1">
    <citation type="submission" date="2018-03" db="EMBL/GenBank/DDBJ databases">
        <title>Genomic Encyclopedia of Type Strains, Phase III (KMG-III): the genomes of soil and plant-associated and newly described type strains.</title>
        <authorList>
            <person name="Whitman W."/>
        </authorList>
    </citation>
    <scope>NUCLEOTIDE SEQUENCE [LARGE SCALE GENOMIC DNA]</scope>
    <source>
        <strain evidence="1 2">VKM Ac-1602</strain>
    </source>
</reference>
<gene>
    <name evidence="1" type="ORF">B0H03_1169</name>
</gene>
<evidence type="ECO:0000313" key="1">
    <source>
        <dbReference type="EMBL" id="PWJ61537.1"/>
    </source>
</evidence>
<proteinExistence type="predicted"/>